<dbReference type="InterPro" id="IPR001995">
    <property type="entry name" value="Peptidase_A2_cat"/>
</dbReference>
<evidence type="ECO:0000256" key="3">
    <source>
        <dbReference type="ARBA" id="ARBA00022722"/>
    </source>
</evidence>
<evidence type="ECO:0000259" key="8">
    <source>
        <dbReference type="PROSITE" id="PS50994"/>
    </source>
</evidence>
<dbReference type="Proteomes" id="UP001235939">
    <property type="component" value="Chromosome 01"/>
</dbReference>
<dbReference type="InterPro" id="IPR043502">
    <property type="entry name" value="DNA/RNA_pol_sf"/>
</dbReference>
<dbReference type="Pfam" id="PF05380">
    <property type="entry name" value="Peptidase_A17"/>
    <property type="match status" value="1"/>
</dbReference>
<evidence type="ECO:0000256" key="4">
    <source>
        <dbReference type="ARBA" id="ARBA00022759"/>
    </source>
</evidence>
<keyword evidence="4" id="KW-0255">Endonuclease</keyword>
<dbReference type="CDD" id="cd01644">
    <property type="entry name" value="RT_pepA17"/>
    <property type="match status" value="1"/>
</dbReference>
<dbReference type="Pfam" id="PF03564">
    <property type="entry name" value="DUF1759"/>
    <property type="match status" value="1"/>
</dbReference>
<dbReference type="PANTHER" id="PTHR47331:SF5">
    <property type="entry name" value="RIBONUCLEASE H"/>
    <property type="match status" value="1"/>
</dbReference>
<dbReference type="Pfam" id="PF17921">
    <property type="entry name" value="Integrase_H2C2"/>
    <property type="match status" value="1"/>
</dbReference>
<evidence type="ECO:0000256" key="2">
    <source>
        <dbReference type="ARBA" id="ARBA00022695"/>
    </source>
</evidence>
<feature type="domain" description="Peptidase A2" evidence="7">
    <location>
        <begin position="457"/>
        <end position="540"/>
    </location>
</feature>
<dbReference type="InterPro" id="IPR012337">
    <property type="entry name" value="RNaseH-like_sf"/>
</dbReference>
<evidence type="ECO:0000256" key="5">
    <source>
        <dbReference type="ARBA" id="ARBA00022801"/>
    </source>
</evidence>
<feature type="non-terminal residue" evidence="9">
    <location>
        <position position="1"/>
    </location>
</feature>
<dbReference type="PROSITE" id="PS50175">
    <property type="entry name" value="ASP_PROT_RETROV"/>
    <property type="match status" value="1"/>
</dbReference>
<keyword evidence="2" id="KW-0548">Nucleotidyltransferase</keyword>
<evidence type="ECO:0000256" key="6">
    <source>
        <dbReference type="ARBA" id="ARBA00022918"/>
    </source>
</evidence>
<keyword evidence="5" id="KW-0378">Hydrolase</keyword>
<reference evidence="9 10" key="1">
    <citation type="submission" date="2022-01" db="EMBL/GenBank/DDBJ databases">
        <title>A chromosomal length assembly of Cordylochernes scorpioides.</title>
        <authorList>
            <person name="Zeh D."/>
            <person name="Zeh J."/>
        </authorList>
    </citation>
    <scope>NUCLEOTIDE SEQUENCE [LARGE SCALE GENOMIC DNA]</scope>
    <source>
        <strain evidence="9">IN4F17</strain>
        <tissue evidence="9">Whole Body</tissue>
    </source>
</reference>
<dbReference type="PROSITE" id="PS00141">
    <property type="entry name" value="ASP_PROTEASE"/>
    <property type="match status" value="2"/>
</dbReference>
<dbReference type="PROSITE" id="PS50994">
    <property type="entry name" value="INTEGRASE"/>
    <property type="match status" value="2"/>
</dbReference>
<gene>
    <name evidence="9" type="ORF">LAZ67_1004694</name>
</gene>
<keyword evidence="6" id="KW-0695">RNA-directed DNA polymerase</keyword>
<keyword evidence="1" id="KW-0808">Transferase</keyword>
<sequence length="2652" mass="303533">METEIAIFEQYLARIDLFKEDVDSQLLIGDLHVLNHTKDNLNTLKLNLDNQVLKLAKYKSLDIADKFKITYNAVKEIDNMLVSINKLLDSIKHDKSTSEECSIKLPKFQLPLFSGNFSEWLGFKEIFIKVIDQNRALANSQKLQYLVSALRGDAARLVRAFSISDENYSIAWQTLIHRYDNKRELAFRQIQKFLNLKFIKGDSDKALYEFLDICNEGVQNLSTLGLERNTLVDLILIYIIQSKLDNSLKKDWELHIDVQGYPSYEELITFLEKYARSLANLRLRETSKTSPKPNKVYSHATSVSRPNSHAACTPCMLCKNPHLLAKCNLFQNKSLQERWRFVKDNGLCYNCLRSNHFVYACKLTAVCGVCKLRHHTLLHAFSSESHDSNSLPGAIHAVESSNANRVDSSGRSNVNSSACLNSVIQTHSINHSSSSSQILLSTALIRVNDLYGNSCMARALVDTGSQRTLMTDSLRKTLNLPVNYSDASMYGIGDNSLEKPLGEVDITFSPHYSNMLFTAKALILNKITCNLPNFVMERSRWPHLVGLRLADPTFDKPAPIDIIIGADIAPSLYTGQVRFQNERGPTACNSKLGWLLSGKIMAQQSDGSLHHSVLTFCATSIDNQLRKFWELDSIPPCTQPIRTKEEMDCEQHFKANVLRTTTGRYQVRLPFRVTPSFGNSRRVAFKRFLSLENKLLKSEQLYSRYKLFMKEYSSLNHMQIISAVDIPKSPSQVYYMPHQCVLKEESTTTNLRVVFDASACSDDSPSLNKALHIGPKLQTDIFHLLLRFRTFFVALSADIEKMYRQILIHPDDSDYQRVLWRDSPSDAIQEYKLTTITYGTACAPYLAIRTLHQLADDEAMNYPVASEIVKRDFYVDDLLTGADTVEEAQVLIRQIIALLAEGGFPIRKWVSNRPKILEFLPKDQKGINQSFDFKDLPSVKLLGILWDPTLDSFTIRVRPPDIQVNSKRSLLSLIARIYDPLGWMAPLVIIFKIMLQKLWAKGCSWDERLPECIQRQWTGIEGDINQLNKISIPRYIPCRNSILTLELHGFCDSSEKAYAAVIYVKSCKHNGSIDISLIASKTKVAPIKALSLPRLELCSALLLANLFVAVKESLSLHFDQIFLWSDSTIALNWIKSESKRWKTFVANRVSTIQRKTPPHSWFHVPGSENPADLATRGLTPVQLIDNQLWWQGPHWLQDPSVDSCVDLHPSDELSPETLIEKRSTILVYHSIMGPMPELLLKYSSWIRTVDVMAFCLRFISNCKSTNKSLNRFLSASEVHNATVKVIILIQNQEFTQDIGWLRDGGFVSGKSNLRFLNPFLDADGILRVGGRLQHSNLDYSRKHPIILPKRHHCTDLIIEHYHKQSLHSGLQTTLSMISQKYWIISCKAAVKRVLNRCITCFKHRSKTVTQIMGELPLERVVPSRPFQRVGVDLAGPIITKPMLKRSKILFKTYIVLFICFTTKAIHLEVVSDLTAEAFIATLRRFTSRRGLPSDIFSDNATNFKLANRVLLDFYRELDIQNFCAQKGIRWHFIPPSAPHFGGLWEAGIKSVKSHLIKVTKSAILNFEEFYTLLTQIEAILNSRPLLPLDSNFDSYEALTPSHFLIGSPILAIPDEVVDDLNHISRWKCIQSMKISFWKKWSQDYLNLLQARPRWHRTHQDLQSGQLVLMKQDSTPPHHWPLARIIKTYKGPDGHVRVVDLKTPKNVLKCSIAHTHPNVSFSMCEYLFSVSVKDLLAYAMGLLMPFCCVCINTAPRPIGLASVINSVVSVYGEECMSIQMVRRWRSWFLEGRQNVHDDERSGSPVTATDNAAVAAVRNVVEADRRVTIDEIMIRLPPGIEIRRSSIGTIMSDVLNFLKVCTRWVPRLLLEIHKQQRMEAARAFLEMHQRDRDQLFSRIVTGDESWVHHSTPETKRQSMVWKKPEESAPKKAKVTISAGKVMAMENFKWEIFTHPPYSLELAPSDFHLYPALKWHLGGKHFVNDDEVQAEANHWLRRQDTAWFNSEYYSAISSDTLILNLQPRRPRIEIEVDLLSLQRYKMKLSPTYQPPQTSLLPTLRVTLKGNRTEKTARAILDTGSQRSYILHSTAIEMEYEQSRREFFRHSLFGGSSTDVVEHEVYTIHLSDINNSYRCEFEALGQPLICGSMPPVCPRSFLEGSEELDVSDLMRDRIEVLIGADIAGRLLTDDQRRISSGLVAIRTKLGWTVMGKIPPTEVRDDTSSLCVTTLLFLDLENLWKLDAIGVSDAEVEKKNQSLQAEMEEHFAHTTTRDIEERYEVALPWVQDKERIPTNRDLAENQLSSVRRKLEEVGDMKEYGQIFEECINQGIIEYSREDKLDGVHYLPHRPVYKRNSQTSRIRPVFNASARKRGKLSLNECLDKGPNLIEIIPRLLNKFRKYEVGVSSDIEKAFLQIGIKEEDRDAAVFEIAGVDLTGHFILKNKKKAWIVIFTCAVYRGVHLELVTSLPMEAFLQAFRRFIARRGHPLIVYSDNGTNFRGMDNTLKKIDFSRLKCDPTLKNITWKFIPPGAPWWGGWWKRLIGMMKQLLFRILGQTSLGYEELSTVMCEVESLMNTRPLTYLTEESEDLAPLTPSLFLHEVREVGVPDLDLIDNQTLSRKYQYIKRVREDLRERFRIEYFGFLRQETRRLKTTIPFK</sequence>
<proteinExistence type="predicted"/>
<evidence type="ECO:0000313" key="9">
    <source>
        <dbReference type="EMBL" id="UYV61391.1"/>
    </source>
</evidence>
<keyword evidence="10" id="KW-1185">Reference proteome</keyword>
<dbReference type="InterPro" id="IPR040676">
    <property type="entry name" value="DUF5641"/>
</dbReference>
<dbReference type="PANTHER" id="PTHR47331">
    <property type="entry name" value="PHD-TYPE DOMAIN-CONTAINING PROTEIN"/>
    <property type="match status" value="1"/>
</dbReference>
<dbReference type="EMBL" id="CP092863">
    <property type="protein sequence ID" value="UYV61391.1"/>
    <property type="molecule type" value="Genomic_DNA"/>
</dbReference>
<evidence type="ECO:0000313" key="10">
    <source>
        <dbReference type="Proteomes" id="UP001235939"/>
    </source>
</evidence>
<dbReference type="InterPro" id="IPR005312">
    <property type="entry name" value="DUF1759"/>
</dbReference>
<dbReference type="Gene3D" id="3.30.420.10">
    <property type="entry name" value="Ribonuclease H-like superfamily/Ribonuclease H"/>
    <property type="match status" value="4"/>
</dbReference>
<dbReference type="InterPro" id="IPR001969">
    <property type="entry name" value="Aspartic_peptidase_AS"/>
</dbReference>
<evidence type="ECO:0000259" key="7">
    <source>
        <dbReference type="PROSITE" id="PS50175"/>
    </source>
</evidence>
<dbReference type="Pfam" id="PF18701">
    <property type="entry name" value="DUF5641"/>
    <property type="match status" value="1"/>
</dbReference>
<keyword evidence="3" id="KW-0540">Nuclease</keyword>
<dbReference type="SUPFAM" id="SSF56672">
    <property type="entry name" value="DNA/RNA polymerases"/>
    <property type="match status" value="2"/>
</dbReference>
<accession>A0ABY6JXN0</accession>
<feature type="domain" description="Integrase catalytic" evidence="8">
    <location>
        <begin position="2418"/>
        <end position="2597"/>
    </location>
</feature>
<name>A0ABY6JXN0_9ARAC</name>
<feature type="domain" description="Integrase catalytic" evidence="8">
    <location>
        <begin position="1421"/>
        <end position="1608"/>
    </location>
</feature>
<dbReference type="InterPro" id="IPR008042">
    <property type="entry name" value="Retrotrans_Pao"/>
</dbReference>
<dbReference type="SUPFAM" id="SSF53098">
    <property type="entry name" value="Ribonuclease H-like"/>
    <property type="match status" value="2"/>
</dbReference>
<dbReference type="InterPro" id="IPR041588">
    <property type="entry name" value="Integrase_H2C2"/>
</dbReference>
<dbReference type="InterPro" id="IPR001584">
    <property type="entry name" value="Integrase_cat-core"/>
</dbReference>
<organism evidence="9 10">
    <name type="scientific">Cordylochernes scorpioides</name>
    <dbReference type="NCBI Taxonomy" id="51811"/>
    <lineage>
        <taxon>Eukaryota</taxon>
        <taxon>Metazoa</taxon>
        <taxon>Ecdysozoa</taxon>
        <taxon>Arthropoda</taxon>
        <taxon>Chelicerata</taxon>
        <taxon>Arachnida</taxon>
        <taxon>Pseudoscorpiones</taxon>
        <taxon>Cheliferoidea</taxon>
        <taxon>Chernetidae</taxon>
        <taxon>Cordylochernes</taxon>
    </lineage>
</organism>
<dbReference type="Gene3D" id="1.10.340.70">
    <property type="match status" value="1"/>
</dbReference>
<evidence type="ECO:0000256" key="1">
    <source>
        <dbReference type="ARBA" id="ARBA00022679"/>
    </source>
</evidence>
<dbReference type="InterPro" id="IPR036397">
    <property type="entry name" value="RNaseH_sf"/>
</dbReference>
<evidence type="ECO:0008006" key="11">
    <source>
        <dbReference type="Google" id="ProtNLM"/>
    </source>
</evidence>
<protein>
    <recommendedName>
        <fullName evidence="11">Endonuclease</fullName>
    </recommendedName>
</protein>